<evidence type="ECO:0000259" key="1">
    <source>
        <dbReference type="Pfam" id="PF13403"/>
    </source>
</evidence>
<dbReference type="AlphaFoldDB" id="A0A3B0SJ25"/>
<dbReference type="EMBL" id="UOEG01000297">
    <property type="protein sequence ID" value="VAW05388.1"/>
    <property type="molecule type" value="Genomic_DNA"/>
</dbReference>
<name>A0A3B0SJ25_9ZZZZ</name>
<sequence>MPLSSNPTVGADIITMTGTNFIPNLDMQGGDDTLTMDFTDTLVGNIIMGPGSDTFLMSGNSLLTGNFTTGVLLVGGAGDTPFSTEIVDLSGNARILGTVTMGDGDSTFSIAGTAAVDGGVNIGDGSNTINIQGGTIGNTGLTIGNGGGLITDVNNVTLNSGILSSLTFNSGLTSENITITTTFDLSGLGTISTGDGTDTISLQGNVQGFDLNLGRDSDTFIVDTPSSGTIDGGEGLNDGSVSGDIDVIDLSAFTAGVDYTIVFDPLDMENGTINFTGGDVITFSNIETIVCFTRDTHIDTLLGPVRVQDLAVGDMVRTVDHGLQPIRWIGTRKLNTHHLNGAPQFYPIRIKAGALGDDLPITDLSVSPQHRMLLSSYRAELMFGEHEVLATAKSLCIMDGVYTDHVTEVEYFHILFDAHEIIFAEGSPSESFHPGTLGMSTLDSATRCEIYELFPEMSENRSSTHKETARICLKTYEVDAMIAMHLR</sequence>
<dbReference type="Pfam" id="PF13403">
    <property type="entry name" value="Hint_2"/>
    <property type="match status" value="1"/>
</dbReference>
<dbReference type="InterPro" id="IPR028992">
    <property type="entry name" value="Hedgehog/Intein_dom"/>
</dbReference>
<protein>
    <recommendedName>
        <fullName evidence="1">Hedgehog/Intein (Hint) domain-containing protein</fullName>
    </recommendedName>
</protein>
<feature type="domain" description="Hedgehog/Intein (Hint)" evidence="1">
    <location>
        <begin position="290"/>
        <end position="435"/>
    </location>
</feature>
<dbReference type="SUPFAM" id="SSF51294">
    <property type="entry name" value="Hedgehog/intein (Hint) domain"/>
    <property type="match status" value="1"/>
</dbReference>
<dbReference type="InterPro" id="IPR036844">
    <property type="entry name" value="Hint_dom_sf"/>
</dbReference>
<accession>A0A3B0SJ25</accession>
<evidence type="ECO:0000313" key="2">
    <source>
        <dbReference type="EMBL" id="VAW05388.1"/>
    </source>
</evidence>
<organism evidence="2">
    <name type="scientific">hydrothermal vent metagenome</name>
    <dbReference type="NCBI Taxonomy" id="652676"/>
    <lineage>
        <taxon>unclassified sequences</taxon>
        <taxon>metagenomes</taxon>
        <taxon>ecological metagenomes</taxon>
    </lineage>
</organism>
<dbReference type="Gene3D" id="2.170.16.10">
    <property type="entry name" value="Hedgehog/Intein (Hint) domain"/>
    <property type="match status" value="1"/>
</dbReference>
<proteinExistence type="predicted"/>
<gene>
    <name evidence="2" type="ORF">MNBD_ALPHA07-1774</name>
</gene>
<reference evidence="2" key="1">
    <citation type="submission" date="2018-06" db="EMBL/GenBank/DDBJ databases">
        <authorList>
            <person name="Zhirakovskaya E."/>
        </authorList>
    </citation>
    <scope>NUCLEOTIDE SEQUENCE</scope>
</reference>